<evidence type="ECO:0000256" key="3">
    <source>
        <dbReference type="ARBA" id="ARBA00022448"/>
    </source>
</evidence>
<evidence type="ECO:0000313" key="8">
    <source>
        <dbReference type="Proteomes" id="UP001589767"/>
    </source>
</evidence>
<accession>A0ABV6H4A0</accession>
<dbReference type="SUPFAM" id="SSF53850">
    <property type="entry name" value="Periplasmic binding protein-like II"/>
    <property type="match status" value="1"/>
</dbReference>
<keyword evidence="8" id="KW-1185">Reference proteome</keyword>
<dbReference type="PIRSF" id="PIRSF002741">
    <property type="entry name" value="MppA"/>
    <property type="match status" value="1"/>
</dbReference>
<reference evidence="7 8" key="1">
    <citation type="submission" date="2024-09" db="EMBL/GenBank/DDBJ databases">
        <authorList>
            <person name="Sun Q."/>
            <person name="Mori K."/>
        </authorList>
    </citation>
    <scope>NUCLEOTIDE SEQUENCE [LARGE SCALE GENOMIC DNA]</scope>
    <source>
        <strain evidence="7 8">CCM 7539</strain>
    </source>
</reference>
<evidence type="ECO:0000256" key="1">
    <source>
        <dbReference type="ARBA" id="ARBA00004196"/>
    </source>
</evidence>
<gene>
    <name evidence="7" type="ORF">ACFFHK_09000</name>
</gene>
<name>A0ABV6H4A0_9PAST</name>
<organism evidence="7 8">
    <name type="scientific">Gallibacterium trehalosifermentans</name>
    <dbReference type="NCBI Taxonomy" id="516935"/>
    <lineage>
        <taxon>Bacteria</taxon>
        <taxon>Pseudomonadati</taxon>
        <taxon>Pseudomonadota</taxon>
        <taxon>Gammaproteobacteria</taxon>
        <taxon>Pasteurellales</taxon>
        <taxon>Pasteurellaceae</taxon>
        <taxon>Gallibacterium</taxon>
    </lineage>
</organism>
<evidence type="ECO:0000259" key="6">
    <source>
        <dbReference type="Pfam" id="PF00496"/>
    </source>
</evidence>
<comment type="caution">
    <text evidence="7">The sequence shown here is derived from an EMBL/GenBank/DDBJ whole genome shotgun (WGS) entry which is preliminary data.</text>
</comment>
<dbReference type="PANTHER" id="PTHR30290:SF10">
    <property type="entry name" value="PERIPLASMIC OLIGOPEPTIDE-BINDING PROTEIN-RELATED"/>
    <property type="match status" value="1"/>
</dbReference>
<evidence type="ECO:0000313" key="7">
    <source>
        <dbReference type="EMBL" id="MFC0309837.1"/>
    </source>
</evidence>
<dbReference type="Gene3D" id="3.90.76.10">
    <property type="entry name" value="Dipeptide-binding Protein, Domain 1"/>
    <property type="match status" value="1"/>
</dbReference>
<dbReference type="PANTHER" id="PTHR30290">
    <property type="entry name" value="PERIPLASMIC BINDING COMPONENT OF ABC TRANSPORTER"/>
    <property type="match status" value="1"/>
</dbReference>
<dbReference type="EMBL" id="JBHLWB010000009">
    <property type="protein sequence ID" value="MFC0309837.1"/>
    <property type="molecule type" value="Genomic_DNA"/>
</dbReference>
<feature type="signal peptide" evidence="5">
    <location>
        <begin position="1"/>
        <end position="25"/>
    </location>
</feature>
<dbReference type="InterPro" id="IPR030678">
    <property type="entry name" value="Peptide/Ni-bd"/>
</dbReference>
<dbReference type="RefSeq" id="WP_382371637.1">
    <property type="nucleotide sequence ID" value="NZ_JBHLWB010000009.1"/>
</dbReference>
<comment type="subcellular location">
    <subcellularLocation>
        <location evidence="1">Cell envelope</location>
    </subcellularLocation>
</comment>
<dbReference type="InterPro" id="IPR000914">
    <property type="entry name" value="SBP_5_dom"/>
</dbReference>
<proteinExistence type="inferred from homology"/>
<keyword evidence="3" id="KW-0813">Transport</keyword>
<evidence type="ECO:0000256" key="4">
    <source>
        <dbReference type="ARBA" id="ARBA00022729"/>
    </source>
</evidence>
<feature type="chain" id="PRO_5046712253" evidence="5">
    <location>
        <begin position="26"/>
        <end position="546"/>
    </location>
</feature>
<dbReference type="Pfam" id="PF00496">
    <property type="entry name" value="SBP_bac_5"/>
    <property type="match status" value="1"/>
</dbReference>
<dbReference type="Proteomes" id="UP001589767">
    <property type="component" value="Unassembled WGS sequence"/>
</dbReference>
<dbReference type="InterPro" id="IPR039424">
    <property type="entry name" value="SBP_5"/>
</dbReference>
<dbReference type="Gene3D" id="3.10.105.10">
    <property type="entry name" value="Dipeptide-binding Protein, Domain 3"/>
    <property type="match status" value="1"/>
</dbReference>
<evidence type="ECO:0000256" key="2">
    <source>
        <dbReference type="ARBA" id="ARBA00005695"/>
    </source>
</evidence>
<feature type="domain" description="Solute-binding protein family 5" evidence="6">
    <location>
        <begin position="81"/>
        <end position="466"/>
    </location>
</feature>
<protein>
    <submittedName>
        <fullName evidence="7">ABC transporter substrate-binding protein</fullName>
    </submittedName>
</protein>
<sequence>MQKTFKKSLLVLAMSLGVAATGVMAANVPAGTQLADKQELVWNISANPATLDPQKMEGDVEGNYAHQLFETLVTSDEKGHILPGVATSWEHSEDFKTWTFHLRSEAKWSNGDPVVAGDFVYAWQRLADPKTASPYSTYLDFLKLANADKVIAGKAPVTELGIKAADDHTLVLHLTESVPYVDKLVEHYVLSPVNPNVVEKFGDKWTAPENIVGNGAFVLKSMVINEKAVLERNPHYWDNARTVLNKVTLLPIESSATDIARYRAGDEDMTGKEIPIELFAKVKKELPNELHISPLLCTYLYELNTAKAPFDNEKVRRALSLALDRNIITDKILQQGQTPAYIFTPPFINGAEQMKNPEWANWEQNKRNEEAIKLLKEAGYDKSKPLTFNLLYNTSDNHKKLAIAAQSIWKKNLQGIVNINLENQEWKTYLDSRHQGNFQMARAGWCADYNEASTFLNYYLSNSANNTAFYKSKVYDDLIASAFKVQTDAERAEVYAKAEEQLDKDTAMVPVYHYVQPRLIKPWVKGFADAHPSQNYYLKDVYIIKH</sequence>
<keyword evidence="4 5" id="KW-0732">Signal</keyword>
<dbReference type="CDD" id="cd08504">
    <property type="entry name" value="PBP2_OppA"/>
    <property type="match status" value="1"/>
</dbReference>
<evidence type="ECO:0000256" key="5">
    <source>
        <dbReference type="SAM" id="SignalP"/>
    </source>
</evidence>
<dbReference type="Gene3D" id="3.40.190.10">
    <property type="entry name" value="Periplasmic binding protein-like II"/>
    <property type="match status" value="1"/>
</dbReference>
<comment type="similarity">
    <text evidence="2">Belongs to the bacterial solute-binding protein 5 family.</text>
</comment>